<proteinExistence type="predicted"/>
<organism evidence="1 2">
    <name type="scientific">Streptomyces hintoniae</name>
    <dbReference type="NCBI Taxonomy" id="3075521"/>
    <lineage>
        <taxon>Bacteria</taxon>
        <taxon>Bacillati</taxon>
        <taxon>Actinomycetota</taxon>
        <taxon>Actinomycetes</taxon>
        <taxon>Kitasatosporales</taxon>
        <taxon>Streptomycetaceae</taxon>
        <taxon>Streptomyces</taxon>
    </lineage>
</organism>
<dbReference type="RefSeq" id="WP_311635763.1">
    <property type="nucleotide sequence ID" value="NZ_JAVRFF010000019.1"/>
</dbReference>
<protein>
    <submittedName>
        <fullName evidence="1">Uncharacterized protein</fullName>
    </submittedName>
</protein>
<comment type="caution">
    <text evidence="1">The sequence shown here is derived from an EMBL/GenBank/DDBJ whole genome shotgun (WGS) entry which is preliminary data.</text>
</comment>
<dbReference type="EMBL" id="JAVRFF010000019">
    <property type="protein sequence ID" value="MDT0474109.1"/>
    <property type="molecule type" value="Genomic_DNA"/>
</dbReference>
<keyword evidence="2" id="KW-1185">Reference proteome</keyword>
<name>A0ABU2ULF8_9ACTN</name>
<sequence length="53" mass="5791">MICDRCSRPIAPADPVTTIPVDTPTGAVPDLVVHARPCRPDPERPTAPVRIYR</sequence>
<gene>
    <name evidence="1" type="ORF">RM863_18440</name>
</gene>
<dbReference type="Proteomes" id="UP001180489">
    <property type="component" value="Unassembled WGS sequence"/>
</dbReference>
<reference evidence="1" key="1">
    <citation type="submission" date="2024-05" db="EMBL/GenBank/DDBJ databases">
        <title>30 novel species of actinomycetes from the DSMZ collection.</title>
        <authorList>
            <person name="Nouioui I."/>
        </authorList>
    </citation>
    <scope>NUCLEOTIDE SEQUENCE</scope>
    <source>
        <strain evidence="1">DSM 41014</strain>
    </source>
</reference>
<evidence type="ECO:0000313" key="1">
    <source>
        <dbReference type="EMBL" id="MDT0474109.1"/>
    </source>
</evidence>
<accession>A0ABU2ULF8</accession>
<evidence type="ECO:0000313" key="2">
    <source>
        <dbReference type="Proteomes" id="UP001180489"/>
    </source>
</evidence>